<evidence type="ECO:0000256" key="4">
    <source>
        <dbReference type="ARBA" id="ARBA00023163"/>
    </source>
</evidence>
<proteinExistence type="predicted"/>
<dbReference type="GO" id="GO:0003700">
    <property type="term" value="F:DNA-binding transcription factor activity"/>
    <property type="evidence" value="ECO:0007669"/>
    <property type="project" value="InterPro"/>
</dbReference>
<dbReference type="Pfam" id="PF12833">
    <property type="entry name" value="HTH_18"/>
    <property type="match status" value="1"/>
</dbReference>
<evidence type="ECO:0000313" key="7">
    <source>
        <dbReference type="EMBL" id="SDU02371.1"/>
    </source>
</evidence>
<dbReference type="OrthoDB" id="2547276at2"/>
<dbReference type="InterPro" id="IPR018060">
    <property type="entry name" value="HTH_AraC"/>
</dbReference>
<name>A0A1H2F4U2_9GAMM</name>
<dbReference type="InterPro" id="IPR009057">
    <property type="entry name" value="Homeodomain-like_sf"/>
</dbReference>
<dbReference type="InterPro" id="IPR050204">
    <property type="entry name" value="AraC_XylS_family_regulators"/>
</dbReference>
<dbReference type="EMBL" id="LT629787">
    <property type="protein sequence ID" value="SDU02371.1"/>
    <property type="molecule type" value="Genomic_DNA"/>
</dbReference>
<dbReference type="Gene3D" id="1.10.10.60">
    <property type="entry name" value="Homeodomain-like"/>
    <property type="match status" value="1"/>
</dbReference>
<dbReference type="PANTHER" id="PTHR46796:SF6">
    <property type="entry name" value="ARAC SUBFAMILY"/>
    <property type="match status" value="1"/>
</dbReference>
<evidence type="ECO:0000259" key="6">
    <source>
        <dbReference type="PROSITE" id="PS01124"/>
    </source>
</evidence>
<dbReference type="RefSeq" id="WP_092385246.1">
    <property type="nucleotide sequence ID" value="NZ_LT629787.1"/>
</dbReference>
<feature type="domain" description="HTH araC/xylS-type" evidence="6">
    <location>
        <begin position="215"/>
        <end position="316"/>
    </location>
</feature>
<keyword evidence="3" id="KW-0010">Activator</keyword>
<evidence type="ECO:0000313" key="8">
    <source>
        <dbReference type="Proteomes" id="UP000243924"/>
    </source>
</evidence>
<keyword evidence="4" id="KW-0804">Transcription</keyword>
<keyword evidence="1" id="KW-0805">Transcription regulation</keyword>
<dbReference type="Proteomes" id="UP000243924">
    <property type="component" value="Chromosome I"/>
</dbReference>
<comment type="function">
    <text evidence="5">Regulatory protein of the TOL plasmid xyl operons. XylS activates the xylXYZLTEGFJQKIH operon required for the degradation of toluene, m-xylene and p-xylene.</text>
</comment>
<dbReference type="SUPFAM" id="SSF46689">
    <property type="entry name" value="Homeodomain-like"/>
    <property type="match status" value="1"/>
</dbReference>
<evidence type="ECO:0000256" key="2">
    <source>
        <dbReference type="ARBA" id="ARBA00023125"/>
    </source>
</evidence>
<gene>
    <name evidence="7" type="ORF">SAMN05216210_1287</name>
</gene>
<evidence type="ECO:0000256" key="3">
    <source>
        <dbReference type="ARBA" id="ARBA00023159"/>
    </source>
</evidence>
<reference evidence="8" key="1">
    <citation type="submission" date="2016-10" db="EMBL/GenBank/DDBJ databases">
        <authorList>
            <person name="Varghese N."/>
            <person name="Submissions S."/>
        </authorList>
    </citation>
    <scope>NUCLEOTIDE SEQUENCE [LARGE SCALE GENOMIC DNA]</scope>
    <source>
        <strain evidence="8">CECT 8338</strain>
    </source>
</reference>
<accession>A0A1H2F4U2</accession>
<keyword evidence="8" id="KW-1185">Reference proteome</keyword>
<keyword evidence="2" id="KW-0238">DNA-binding</keyword>
<dbReference type="AlphaFoldDB" id="A0A1H2F4U2"/>
<protein>
    <submittedName>
        <fullName evidence="7">Transcriptional regulator, AraC family</fullName>
    </submittedName>
</protein>
<dbReference type="GO" id="GO:0043565">
    <property type="term" value="F:sequence-specific DNA binding"/>
    <property type="evidence" value="ECO:0007669"/>
    <property type="project" value="InterPro"/>
</dbReference>
<evidence type="ECO:0000256" key="5">
    <source>
        <dbReference type="ARBA" id="ARBA00037345"/>
    </source>
</evidence>
<organism evidence="7 8">
    <name type="scientific">Halopseudomonas salegens</name>
    <dbReference type="NCBI Taxonomy" id="1434072"/>
    <lineage>
        <taxon>Bacteria</taxon>
        <taxon>Pseudomonadati</taxon>
        <taxon>Pseudomonadota</taxon>
        <taxon>Gammaproteobacteria</taxon>
        <taxon>Pseudomonadales</taxon>
        <taxon>Pseudomonadaceae</taxon>
        <taxon>Halopseudomonas</taxon>
    </lineage>
</organism>
<dbReference type="STRING" id="1434072.SAMN05216210_1287"/>
<sequence>MALITFSSNDYAEHERLEASKDVYAAMANIDVDIAKDQIPSIETRIRLLPGVSIALVKTSSLIVHRRKPEIQDGNDDFSLLINPASHSHWISDLPRVGELKGDPGTGCFAFNDRPGKIIFPSTTTHMLNLTFSRALLGQLVFDLESAKTPSRLVHDPLRHLVRRALELTRTDATLANNPVDETNYLLDLATLATGARGDCAIQASQRGLALARLRAIKADIRAYAWRGDLNLGWIARRHGVSPSYVRAMFERNGQSFSDFLLEQRLQRVFARLNNPAYYSCTIANIAYDAGFNNLSWFYRAFKRFYELNPSDIRASNI</sequence>
<dbReference type="SMART" id="SM00342">
    <property type="entry name" value="HTH_ARAC"/>
    <property type="match status" value="1"/>
</dbReference>
<evidence type="ECO:0000256" key="1">
    <source>
        <dbReference type="ARBA" id="ARBA00023015"/>
    </source>
</evidence>
<dbReference type="PANTHER" id="PTHR46796">
    <property type="entry name" value="HTH-TYPE TRANSCRIPTIONAL ACTIVATOR RHAS-RELATED"/>
    <property type="match status" value="1"/>
</dbReference>
<dbReference type="PROSITE" id="PS01124">
    <property type="entry name" value="HTH_ARAC_FAMILY_2"/>
    <property type="match status" value="1"/>
</dbReference>